<feature type="domain" description="2EXR" evidence="1">
    <location>
        <begin position="4"/>
        <end position="102"/>
    </location>
</feature>
<dbReference type="Pfam" id="PF20150">
    <property type="entry name" value="2EXR"/>
    <property type="match status" value="1"/>
</dbReference>
<dbReference type="InterPro" id="IPR045518">
    <property type="entry name" value="2EXR"/>
</dbReference>
<evidence type="ECO:0000259" key="1">
    <source>
        <dbReference type="Pfam" id="PF20150"/>
    </source>
</evidence>
<name>A0A1R3R702_ASPC5</name>
<accession>A0A1R3R702</accession>
<reference evidence="3" key="1">
    <citation type="journal article" date="2017" name="Genome Biol.">
        <title>Comparative genomics reveals high biological diversity and specific adaptations in the industrially and medically important fungal genus Aspergillus.</title>
        <authorList>
            <person name="de Vries R.P."/>
            <person name="Riley R."/>
            <person name="Wiebenga A."/>
            <person name="Aguilar-Osorio G."/>
            <person name="Amillis S."/>
            <person name="Uchima C.A."/>
            <person name="Anderluh G."/>
            <person name="Asadollahi M."/>
            <person name="Askin M."/>
            <person name="Barry K."/>
            <person name="Battaglia E."/>
            <person name="Bayram O."/>
            <person name="Benocci T."/>
            <person name="Braus-Stromeyer S.A."/>
            <person name="Caldana C."/>
            <person name="Canovas D."/>
            <person name="Cerqueira G.C."/>
            <person name="Chen F."/>
            <person name="Chen W."/>
            <person name="Choi C."/>
            <person name="Clum A."/>
            <person name="Dos Santos R.A."/>
            <person name="Damasio A.R."/>
            <person name="Diallinas G."/>
            <person name="Emri T."/>
            <person name="Fekete E."/>
            <person name="Flipphi M."/>
            <person name="Freyberg S."/>
            <person name="Gallo A."/>
            <person name="Gournas C."/>
            <person name="Habgood R."/>
            <person name="Hainaut M."/>
            <person name="Harispe M.L."/>
            <person name="Henrissat B."/>
            <person name="Hilden K.S."/>
            <person name="Hope R."/>
            <person name="Hossain A."/>
            <person name="Karabika E."/>
            <person name="Karaffa L."/>
            <person name="Karanyi Z."/>
            <person name="Krasevec N."/>
            <person name="Kuo A."/>
            <person name="Kusch H."/>
            <person name="LaButti K."/>
            <person name="Lagendijk E.L."/>
            <person name="Lapidus A."/>
            <person name="Levasseur A."/>
            <person name="Lindquist E."/>
            <person name="Lipzen A."/>
            <person name="Logrieco A.F."/>
            <person name="MacCabe A."/>
            <person name="Maekelae M.R."/>
            <person name="Malavazi I."/>
            <person name="Melin P."/>
            <person name="Meyer V."/>
            <person name="Mielnichuk N."/>
            <person name="Miskei M."/>
            <person name="Molnar A.P."/>
            <person name="Mule G."/>
            <person name="Ngan C.Y."/>
            <person name="Orejas M."/>
            <person name="Orosz E."/>
            <person name="Ouedraogo J.P."/>
            <person name="Overkamp K.M."/>
            <person name="Park H.-S."/>
            <person name="Perrone G."/>
            <person name="Piumi F."/>
            <person name="Punt P.J."/>
            <person name="Ram A.F."/>
            <person name="Ramon A."/>
            <person name="Rauscher S."/>
            <person name="Record E."/>
            <person name="Riano-Pachon D.M."/>
            <person name="Robert V."/>
            <person name="Roehrig J."/>
            <person name="Ruller R."/>
            <person name="Salamov A."/>
            <person name="Salih N.S."/>
            <person name="Samson R.A."/>
            <person name="Sandor E."/>
            <person name="Sanguinetti M."/>
            <person name="Schuetze T."/>
            <person name="Sepcic K."/>
            <person name="Shelest E."/>
            <person name="Sherlock G."/>
            <person name="Sophianopoulou V."/>
            <person name="Squina F.M."/>
            <person name="Sun H."/>
            <person name="Susca A."/>
            <person name="Todd R.B."/>
            <person name="Tsang A."/>
            <person name="Unkles S.E."/>
            <person name="van de Wiele N."/>
            <person name="van Rossen-Uffink D."/>
            <person name="Oliveira J.V."/>
            <person name="Vesth T.C."/>
            <person name="Visser J."/>
            <person name="Yu J.-H."/>
            <person name="Zhou M."/>
            <person name="Andersen M.R."/>
            <person name="Archer D.B."/>
            <person name="Baker S.E."/>
            <person name="Benoit I."/>
            <person name="Brakhage A.A."/>
            <person name="Braus G.H."/>
            <person name="Fischer R."/>
            <person name="Frisvad J.C."/>
            <person name="Goldman G.H."/>
            <person name="Houbraken J."/>
            <person name="Oakley B."/>
            <person name="Pocsi I."/>
            <person name="Scazzocchio C."/>
            <person name="Seiboth B."/>
            <person name="vanKuyk P.A."/>
            <person name="Wortman J."/>
            <person name="Dyer P.S."/>
            <person name="Grigoriev I.V."/>
        </authorList>
    </citation>
    <scope>NUCLEOTIDE SEQUENCE [LARGE SCALE GENOMIC DNA]</scope>
    <source>
        <strain evidence="3">ITEM 5010</strain>
    </source>
</reference>
<organism evidence="2 3">
    <name type="scientific">Aspergillus carbonarius (strain ITEM 5010)</name>
    <dbReference type="NCBI Taxonomy" id="602072"/>
    <lineage>
        <taxon>Eukaryota</taxon>
        <taxon>Fungi</taxon>
        <taxon>Dikarya</taxon>
        <taxon>Ascomycota</taxon>
        <taxon>Pezizomycotina</taxon>
        <taxon>Eurotiomycetes</taxon>
        <taxon>Eurotiomycetidae</taxon>
        <taxon>Eurotiales</taxon>
        <taxon>Aspergillaceae</taxon>
        <taxon>Aspergillus</taxon>
        <taxon>Aspergillus subgen. Circumdati</taxon>
    </lineage>
</organism>
<evidence type="ECO:0000313" key="3">
    <source>
        <dbReference type="Proteomes" id="UP000188318"/>
    </source>
</evidence>
<dbReference type="OrthoDB" id="3546385at2759"/>
<proteinExistence type="predicted"/>
<dbReference type="EMBL" id="KV907558">
    <property type="protein sequence ID" value="OOF90243.1"/>
    <property type="molecule type" value="Genomic_DNA"/>
</dbReference>
<gene>
    <name evidence="2" type="ORF">ASPCADRAFT_10841</name>
</gene>
<dbReference type="OMA" id="FHFTRPF"/>
<evidence type="ECO:0000313" key="2">
    <source>
        <dbReference type="EMBL" id="OOF90243.1"/>
    </source>
</evidence>
<dbReference type="VEuPathDB" id="FungiDB:ASPCADRAFT_10841"/>
<dbReference type="Proteomes" id="UP000188318">
    <property type="component" value="Unassembled WGS sequence"/>
</dbReference>
<dbReference type="AlphaFoldDB" id="A0A1R3R702"/>
<keyword evidence="3" id="KW-1185">Reference proteome</keyword>
<protein>
    <recommendedName>
        <fullName evidence="1">2EXR domain-containing protein</fullName>
    </recommendedName>
</protein>
<sequence>MPQFPRFSLLPTELRLLIWHLSLPSPIHQGLYPYHKGCWQTHLDPDQSQPPDSEPHFTLEFHLSSLPPMRIDIPPFLVNHEAHAIATHWLHTHRGPIRFHQTPTGFHFTRPFQPASDALYVPQRRYLEFVCEPVDVAWAPGLEYATYETVCPMIPRVAVPRAVLEGEKTALAGMFELEHYGRIGEVLVVDGMMGEEEEGEDKVQRPWEWIGVPGGETLVWDHQRRGYQRQEGWEGVPEADEFAALVEKASVNIDEGMAWTGEERLEVRLVGAVRK</sequence>